<evidence type="ECO:0000259" key="1">
    <source>
        <dbReference type="Pfam" id="PF13470"/>
    </source>
</evidence>
<accession>A0A4R3YNM2</accession>
<dbReference type="SUPFAM" id="SSF88723">
    <property type="entry name" value="PIN domain-like"/>
    <property type="match status" value="1"/>
</dbReference>
<dbReference type="Proteomes" id="UP000295645">
    <property type="component" value="Unassembled WGS sequence"/>
</dbReference>
<feature type="domain" description="PIN" evidence="1">
    <location>
        <begin position="5"/>
        <end position="114"/>
    </location>
</feature>
<reference evidence="2 3" key="1">
    <citation type="submission" date="2019-03" db="EMBL/GenBank/DDBJ databases">
        <title>Above-ground endophytic microbial communities from plants in different locations in the United States.</title>
        <authorList>
            <person name="Frank C."/>
        </authorList>
    </citation>
    <scope>NUCLEOTIDE SEQUENCE [LARGE SCALE GENOMIC DNA]</scope>
    <source>
        <strain evidence="2 3">LP_13_YM</strain>
    </source>
</reference>
<dbReference type="EMBL" id="SMCS01000006">
    <property type="protein sequence ID" value="TCV92754.1"/>
    <property type="molecule type" value="Genomic_DNA"/>
</dbReference>
<dbReference type="PANTHER" id="PTHR34610:SF3">
    <property type="entry name" value="SSL7007 PROTEIN"/>
    <property type="match status" value="1"/>
</dbReference>
<name>A0A4R3YNM2_9GAMM</name>
<dbReference type="PANTHER" id="PTHR34610">
    <property type="entry name" value="SSL7007 PROTEIN"/>
    <property type="match status" value="1"/>
</dbReference>
<proteinExistence type="predicted"/>
<dbReference type="InterPro" id="IPR029060">
    <property type="entry name" value="PIN-like_dom_sf"/>
</dbReference>
<evidence type="ECO:0000313" key="2">
    <source>
        <dbReference type="EMBL" id="TCV92754.1"/>
    </source>
</evidence>
<dbReference type="Pfam" id="PF13470">
    <property type="entry name" value="PIN_3"/>
    <property type="match status" value="1"/>
</dbReference>
<protein>
    <submittedName>
        <fullName evidence="2">Putative nucleic acid-binding protein</fullName>
    </submittedName>
</protein>
<keyword evidence="3" id="KW-1185">Reference proteome</keyword>
<comment type="caution">
    <text evidence="2">The sequence shown here is derived from an EMBL/GenBank/DDBJ whole genome shotgun (WGS) entry which is preliminary data.</text>
</comment>
<dbReference type="AlphaFoldDB" id="A0A4R3YNM2"/>
<sequence>MTPRRIVLDTNVCLDLFVFGDPRCAALRDALDRGVVAAVTREDCRDEWLAVLEYARLGLDDAARETGRALYDRYVTPFVAIDAVPALPRCGDPDDQKFLELAATAGAKVLFSRDAELLRLSRRTSRDHGFAVVTPETWGSPHASL</sequence>
<evidence type="ECO:0000313" key="3">
    <source>
        <dbReference type="Proteomes" id="UP000295645"/>
    </source>
</evidence>
<dbReference type="OrthoDB" id="9802272at2"/>
<gene>
    <name evidence="2" type="ORF">EC912_10692</name>
</gene>
<dbReference type="InterPro" id="IPR002716">
    <property type="entry name" value="PIN_dom"/>
</dbReference>
<dbReference type="RefSeq" id="WP_132145428.1">
    <property type="nucleotide sequence ID" value="NZ_SMCS01000006.1"/>
</dbReference>
<dbReference type="InterPro" id="IPR002850">
    <property type="entry name" value="PIN_toxin-like"/>
</dbReference>
<organism evidence="2 3">
    <name type="scientific">Luteibacter rhizovicinus</name>
    <dbReference type="NCBI Taxonomy" id="242606"/>
    <lineage>
        <taxon>Bacteria</taxon>
        <taxon>Pseudomonadati</taxon>
        <taxon>Pseudomonadota</taxon>
        <taxon>Gammaproteobacteria</taxon>
        <taxon>Lysobacterales</taxon>
        <taxon>Rhodanobacteraceae</taxon>
        <taxon>Luteibacter</taxon>
    </lineage>
</organism>